<dbReference type="Proteomes" id="UP000195305">
    <property type="component" value="Unassembled WGS sequence"/>
</dbReference>
<dbReference type="EMBL" id="NFLJ01000034">
    <property type="protein sequence ID" value="OUQ33246.1"/>
    <property type="molecule type" value="Genomic_DNA"/>
</dbReference>
<keyword evidence="2" id="KW-1185">Reference proteome</keyword>
<accession>A0A1Y4STK9</accession>
<dbReference type="AlphaFoldDB" id="A0A1Y4STK9"/>
<organism evidence="1 2">
    <name type="scientific">Massilimicrobiota timonensis</name>
    <dbReference type="NCBI Taxonomy" id="1776392"/>
    <lineage>
        <taxon>Bacteria</taxon>
        <taxon>Bacillati</taxon>
        <taxon>Bacillota</taxon>
        <taxon>Erysipelotrichia</taxon>
        <taxon>Erysipelotrichales</taxon>
        <taxon>Erysipelotrichaceae</taxon>
        <taxon>Massilimicrobiota</taxon>
    </lineage>
</organism>
<name>A0A1Y4STK9_9FIRM</name>
<evidence type="ECO:0000313" key="2">
    <source>
        <dbReference type="Proteomes" id="UP000195305"/>
    </source>
</evidence>
<comment type="caution">
    <text evidence="1">The sequence shown here is derived from an EMBL/GenBank/DDBJ whole genome shotgun (WGS) entry which is preliminary data.</text>
</comment>
<reference evidence="1 2" key="1">
    <citation type="journal article" date="2018" name="BMC Genomics">
        <title>Whole genome sequencing and function prediction of 133 gut anaerobes isolated from chicken caecum in pure cultures.</title>
        <authorList>
            <person name="Medvecky M."/>
            <person name="Cejkova D."/>
            <person name="Polansky O."/>
            <person name="Karasova D."/>
            <person name="Kubasova T."/>
            <person name="Cizek A."/>
            <person name="Rychlik I."/>
        </authorList>
    </citation>
    <scope>NUCLEOTIDE SEQUENCE [LARGE SCALE GENOMIC DNA]</scope>
    <source>
        <strain evidence="1 2">An13</strain>
    </source>
</reference>
<protein>
    <submittedName>
        <fullName evidence="1">Uncharacterized protein</fullName>
    </submittedName>
</protein>
<dbReference type="OrthoDB" id="2942871at2"/>
<dbReference type="RefSeq" id="WP_087359165.1">
    <property type="nucleotide sequence ID" value="NZ_NFLJ01000034.1"/>
</dbReference>
<sequence length="124" mass="14058">MLSKAQVVKTRKAIERLYTHTCTVVIKQKVKKADHSTSFTETKLFENQPCRLSFSNVSVVNEISHASLKEQEVKLFISPEINIEEGSKIIVNHDGIESLFSKSGIPAVYPTHQEIKLDVFKDWA</sequence>
<evidence type="ECO:0000313" key="1">
    <source>
        <dbReference type="EMBL" id="OUQ33246.1"/>
    </source>
</evidence>
<gene>
    <name evidence="1" type="ORF">B5E75_10935</name>
</gene>
<proteinExistence type="predicted"/>